<protein>
    <submittedName>
        <fullName evidence="1">Uncharacterized protein</fullName>
    </submittedName>
</protein>
<comment type="caution">
    <text evidence="1">The sequence shown here is derived from an EMBL/GenBank/DDBJ whole genome shotgun (WGS) entry which is preliminary data.</text>
</comment>
<evidence type="ECO:0000313" key="2">
    <source>
        <dbReference type="Proteomes" id="UP001195483"/>
    </source>
</evidence>
<proteinExistence type="predicted"/>
<reference evidence="1" key="2">
    <citation type="journal article" date="2021" name="Genome Biol. Evol.">
        <title>Developing a high-quality reference genome for a parasitic bivalve with doubly uniparental inheritance (Bivalvia: Unionida).</title>
        <authorList>
            <person name="Smith C.H."/>
        </authorList>
    </citation>
    <scope>NUCLEOTIDE SEQUENCE</scope>
    <source>
        <strain evidence="1">CHS0354</strain>
        <tissue evidence="1">Mantle</tissue>
    </source>
</reference>
<dbReference type="Proteomes" id="UP001195483">
    <property type="component" value="Unassembled WGS sequence"/>
</dbReference>
<reference evidence="1" key="3">
    <citation type="submission" date="2023-05" db="EMBL/GenBank/DDBJ databases">
        <authorList>
            <person name="Smith C.H."/>
        </authorList>
    </citation>
    <scope>NUCLEOTIDE SEQUENCE</scope>
    <source>
        <strain evidence="1">CHS0354</strain>
        <tissue evidence="1">Mantle</tissue>
    </source>
</reference>
<keyword evidence="2" id="KW-1185">Reference proteome</keyword>
<gene>
    <name evidence="1" type="ORF">CHS0354_039010</name>
</gene>
<dbReference type="EMBL" id="JAEAOA010002271">
    <property type="protein sequence ID" value="KAK3610958.1"/>
    <property type="molecule type" value="Genomic_DNA"/>
</dbReference>
<sequence length="130" mass="15041">MSYALVDLSEKNKDGTNTLFLPNQNLISKAGWLSKFEKIKDEEDSIPALNDNIDFMFCDKTDLSSESATIPFHNHFINISYSKEQCAKIELGKRDQHTNNRWIAYGKGRIRRSRLGQVVMRKETTRQDNL</sequence>
<reference evidence="1" key="1">
    <citation type="journal article" date="2021" name="Genome Biol. Evol.">
        <title>A High-Quality Reference Genome for a Parasitic Bivalve with Doubly Uniparental Inheritance (Bivalvia: Unionida).</title>
        <authorList>
            <person name="Smith C.H."/>
        </authorList>
    </citation>
    <scope>NUCLEOTIDE SEQUENCE</scope>
    <source>
        <strain evidence="1">CHS0354</strain>
    </source>
</reference>
<feature type="non-terminal residue" evidence="1">
    <location>
        <position position="130"/>
    </location>
</feature>
<name>A0AAE0TJZ2_9BIVA</name>
<accession>A0AAE0TJZ2</accession>
<dbReference type="AlphaFoldDB" id="A0AAE0TJZ2"/>
<evidence type="ECO:0000313" key="1">
    <source>
        <dbReference type="EMBL" id="KAK3610958.1"/>
    </source>
</evidence>
<organism evidence="1 2">
    <name type="scientific">Potamilus streckersoni</name>
    <dbReference type="NCBI Taxonomy" id="2493646"/>
    <lineage>
        <taxon>Eukaryota</taxon>
        <taxon>Metazoa</taxon>
        <taxon>Spiralia</taxon>
        <taxon>Lophotrochozoa</taxon>
        <taxon>Mollusca</taxon>
        <taxon>Bivalvia</taxon>
        <taxon>Autobranchia</taxon>
        <taxon>Heteroconchia</taxon>
        <taxon>Palaeoheterodonta</taxon>
        <taxon>Unionida</taxon>
        <taxon>Unionoidea</taxon>
        <taxon>Unionidae</taxon>
        <taxon>Ambleminae</taxon>
        <taxon>Lampsilini</taxon>
        <taxon>Potamilus</taxon>
    </lineage>
</organism>